<dbReference type="PANTHER" id="PTHR47245">
    <property type="entry name" value="PEPTIDYLPROLYL ISOMERASE"/>
    <property type="match status" value="1"/>
</dbReference>
<proteinExistence type="predicted"/>
<dbReference type="EMBL" id="UINC01000222">
    <property type="protein sequence ID" value="SUZ51406.1"/>
    <property type="molecule type" value="Genomic_DNA"/>
</dbReference>
<gene>
    <name evidence="2" type="ORF">METZ01_LOCUS4260</name>
</gene>
<dbReference type="InterPro" id="IPR000297">
    <property type="entry name" value="PPIase_PpiC"/>
</dbReference>
<dbReference type="Pfam" id="PF00639">
    <property type="entry name" value="Rotamase"/>
    <property type="match status" value="1"/>
</dbReference>
<dbReference type="SUPFAM" id="SSF54534">
    <property type="entry name" value="FKBP-like"/>
    <property type="match status" value="1"/>
</dbReference>
<protein>
    <recommendedName>
        <fullName evidence="1">PpiC domain-containing protein</fullName>
    </recommendedName>
</protein>
<name>A0A381N9Z2_9ZZZZ</name>
<dbReference type="InterPro" id="IPR027304">
    <property type="entry name" value="Trigger_fact/SurA_dom_sf"/>
</dbReference>
<dbReference type="InterPro" id="IPR050245">
    <property type="entry name" value="PrsA_foldase"/>
</dbReference>
<dbReference type="PROSITE" id="PS50198">
    <property type="entry name" value="PPIC_PPIASE_2"/>
    <property type="match status" value="1"/>
</dbReference>
<dbReference type="PROSITE" id="PS01096">
    <property type="entry name" value="PPIC_PPIASE_1"/>
    <property type="match status" value="1"/>
</dbReference>
<dbReference type="GO" id="GO:0003755">
    <property type="term" value="F:peptidyl-prolyl cis-trans isomerase activity"/>
    <property type="evidence" value="ECO:0007669"/>
    <property type="project" value="InterPro"/>
</dbReference>
<sequence length="468" mass="51325">MFVTLLIVTTGCSAPESEDGVVARVGDYDLSVEEVVNLLINEERLPAQASVIQQVAELWIDYTLLGDAVAEDTTLAFLDFDKLLRQQVNQVMILQLRDSVIQVDTAISDLELEEIYAAEDPELEIRASHILLQYPPQATLTQQDSVRAEILAIRNRIESGELFGTLATQYSQDRGSGAVGGDLGFFGRGEMVQPFEEAVLALSPGEMTGPVETQFGVHLIRLEQLRTQNFEEVVAGLRNRIQTQRFLRAESTFVASIQQGAEPQPTEDAYVVVREIADNPATRLSGRAGRRPVFEYSGGELTVTEVQLVLQAQSPDFQEQVVTGTDEQLNQFLLGLMQRELLVAEARASGLEPEREVLDSMAVGARNQLRSAARALRFIELDRAPGEPTEQALSRAVLEAIANVLTGATEVIDLGAIGFQLEQRTSPYVSDRGIGQALLRLGQLRANRSPSIVEEGTEVPNLVPDTLN</sequence>
<dbReference type="PANTHER" id="PTHR47245:SF2">
    <property type="entry name" value="PEPTIDYL-PROLYL CIS-TRANS ISOMERASE HP_0175-RELATED"/>
    <property type="match status" value="1"/>
</dbReference>
<accession>A0A381N9Z2</accession>
<feature type="domain" description="PpiC" evidence="1">
    <location>
        <begin position="122"/>
        <end position="224"/>
    </location>
</feature>
<dbReference type="Gene3D" id="3.10.50.40">
    <property type="match status" value="1"/>
</dbReference>
<dbReference type="SUPFAM" id="SSF109998">
    <property type="entry name" value="Triger factor/SurA peptide-binding domain-like"/>
    <property type="match status" value="1"/>
</dbReference>
<evidence type="ECO:0000259" key="1">
    <source>
        <dbReference type="PROSITE" id="PS50198"/>
    </source>
</evidence>
<reference evidence="2" key="1">
    <citation type="submission" date="2018-05" db="EMBL/GenBank/DDBJ databases">
        <authorList>
            <person name="Lanie J.A."/>
            <person name="Ng W.-L."/>
            <person name="Kazmierczak K.M."/>
            <person name="Andrzejewski T.M."/>
            <person name="Davidsen T.M."/>
            <person name="Wayne K.J."/>
            <person name="Tettelin H."/>
            <person name="Glass J.I."/>
            <person name="Rusch D."/>
            <person name="Podicherti R."/>
            <person name="Tsui H.-C.T."/>
            <person name="Winkler M.E."/>
        </authorList>
    </citation>
    <scope>NUCLEOTIDE SEQUENCE</scope>
</reference>
<evidence type="ECO:0000313" key="2">
    <source>
        <dbReference type="EMBL" id="SUZ51406.1"/>
    </source>
</evidence>
<dbReference type="InterPro" id="IPR023058">
    <property type="entry name" value="PPIase_PpiC_CS"/>
</dbReference>
<organism evidence="2">
    <name type="scientific">marine metagenome</name>
    <dbReference type="NCBI Taxonomy" id="408172"/>
    <lineage>
        <taxon>unclassified sequences</taxon>
        <taxon>metagenomes</taxon>
        <taxon>ecological metagenomes</taxon>
    </lineage>
</organism>
<dbReference type="InterPro" id="IPR046357">
    <property type="entry name" value="PPIase_dom_sf"/>
</dbReference>
<dbReference type="AlphaFoldDB" id="A0A381N9Z2"/>